<protein>
    <submittedName>
        <fullName evidence="2">Uncharacterized protein</fullName>
    </submittedName>
</protein>
<proteinExistence type="predicted"/>
<evidence type="ECO:0000256" key="1">
    <source>
        <dbReference type="SAM" id="Phobius"/>
    </source>
</evidence>
<geneLocation type="plasmid" evidence="2">
    <name>unnamed</name>
</geneLocation>
<dbReference type="PROSITE" id="PS51257">
    <property type="entry name" value="PROKAR_LIPOPROTEIN"/>
    <property type="match status" value="1"/>
</dbReference>
<evidence type="ECO:0000313" key="2">
    <source>
        <dbReference type="EMBL" id="AHH11228.1"/>
    </source>
</evidence>
<dbReference type="AlphaFoldDB" id="W5SWZ7"/>
<keyword evidence="1" id="KW-1133">Transmembrane helix</keyword>
<dbReference type="HOGENOM" id="CLU_020855_1_0_12"/>
<keyword evidence="1" id="KW-0472">Membrane</keyword>
<dbReference type="NCBIfam" id="NF047534">
    <property type="entry name" value="lipo_BTA121_dup"/>
    <property type="match status" value="5"/>
</dbReference>
<name>W5SWZ7_9SPIR</name>
<feature type="transmembrane region" description="Helical" evidence="1">
    <location>
        <begin position="16"/>
        <end position="34"/>
    </location>
</feature>
<reference evidence="2" key="1">
    <citation type="submission" date="2013-04" db="EMBL/GenBank/DDBJ databases">
        <title>Comparative Genomics of Relapsing Fever Spirochetes.</title>
        <authorList>
            <person name="Schwan T.G."/>
            <person name="Raffel S.J."/>
            <person name="Porcella S.F."/>
            <person name="Martens C.A."/>
            <person name="Bruno D.P."/>
            <person name="Ricklefs S.M."/>
            <person name="Barbian K.B."/>
        </authorList>
    </citation>
    <scope>NUCLEOTIDE SEQUENCE</scope>
    <source>
        <strain evidence="2">Co53</strain>
        <plasmid evidence="2">unnamed</plasmid>
    </source>
</reference>
<accession>W5SWZ7</accession>
<keyword evidence="2" id="KW-0614">Plasmid</keyword>
<dbReference type="EMBL" id="CP005747">
    <property type="protein sequence ID" value="AHH11228.1"/>
    <property type="molecule type" value="Genomic_DNA"/>
</dbReference>
<sequence>MIEKILLGVNVNMKNLLLILFVIIHWLLIISCNLKSPQQDNMIRGKPFSKAFSNFIRFKKLEGSSSTPKGINRTLTFGDMIYKLEHSGIGGVREVINLMQLVVCNLIIGFEQGYRAYSVDEFRNLLSDLGYDRVKEIVKVHLEIFKLLSEVELAIKDVEKFRSEYEFGMKFYSIILDYSLDLKKRFSSTNVDEIYNQVTAYDKVHKSRLNKLKEDIDDALDLDGKGLHKTLSDNERAIIGYLKRIVTDLSIGDNDCRTYLPDDFNLLLVKLGDLRVKEILEHFADILNPIFAIENIFYDMNRRKVLDLQARFASLIEHDPNDNPVLGLQVRFDSLMREYKLILKKLFSLSEPDDVYANIMSYDFHNSKYADEFNKLKVDLIWGVEFDKLYSNLSSDEVVEFDSIRNLVTDSSFESQYKEYFHNAFYKLLSDLGALSFYKIVRLCLDFIGKQKERQVIIDNIENTIAREVLQNSLDFCSKTYLFFLKNSFNAADSQGVYDSLTSDEQIAEFEKYLAGVDKKIAEFLKFIKIYKDLSAEELEALRFMLKVSNGINNIESNDHVGSDDTVFIWLNNSYLREVMRIMHISCRFLEEIKKFKEAFNNISTESLKENFRIEFDHCYNDYATNLREALYTVYTDIFYSVDYIGKITELRNRVLNVLKGETLEGALKSRLVEFQDEAIYGRFISVLTNPIDMENSKTYSLEEFYILLSQLGAAKLDEIINHLLSVSTKTVDNNSPSEYDLRLKEAFSYPTVDEIYEAAMSL</sequence>
<gene>
    <name evidence="2" type="ORF">BCO_0900059</name>
</gene>
<keyword evidence="1" id="KW-0812">Transmembrane</keyword>
<organism evidence="2">
    <name type="scientific">Borrelia coriaceae ATCC 43381</name>
    <dbReference type="NCBI Taxonomy" id="1408429"/>
    <lineage>
        <taxon>Bacteria</taxon>
        <taxon>Pseudomonadati</taxon>
        <taxon>Spirochaetota</taxon>
        <taxon>Spirochaetia</taxon>
        <taxon>Spirochaetales</taxon>
        <taxon>Borreliaceae</taxon>
        <taxon>Borrelia</taxon>
    </lineage>
</organism>